<keyword evidence="3" id="KW-1185">Reference proteome</keyword>
<reference evidence="2 3" key="1">
    <citation type="submission" date="2020-04" db="EMBL/GenBank/DDBJ databases">
        <title>Azohydromonas sp. isolated from soil.</title>
        <authorList>
            <person name="Dahal R.H."/>
        </authorList>
    </citation>
    <scope>NUCLEOTIDE SEQUENCE [LARGE SCALE GENOMIC DNA]</scope>
    <source>
        <strain evidence="2 3">G-1-1-14</strain>
    </source>
</reference>
<feature type="signal peptide" evidence="1">
    <location>
        <begin position="1"/>
        <end position="19"/>
    </location>
</feature>
<dbReference type="EMBL" id="JABBFW010000001">
    <property type="protein sequence ID" value="NML13376.1"/>
    <property type="molecule type" value="Genomic_DNA"/>
</dbReference>
<name>A0A848F464_9BURK</name>
<comment type="caution">
    <text evidence="2">The sequence shown here is derived from an EMBL/GenBank/DDBJ whole genome shotgun (WGS) entry which is preliminary data.</text>
</comment>
<keyword evidence="1" id="KW-0732">Signal</keyword>
<evidence type="ECO:0000313" key="3">
    <source>
        <dbReference type="Proteomes" id="UP000574067"/>
    </source>
</evidence>
<protein>
    <recommendedName>
        <fullName evidence="4">Outer membrane lipoprotein SlyB</fullName>
    </recommendedName>
</protein>
<feature type="chain" id="PRO_5032516636" description="Outer membrane lipoprotein SlyB" evidence="1">
    <location>
        <begin position="20"/>
        <end position="183"/>
    </location>
</feature>
<evidence type="ECO:0008006" key="4">
    <source>
        <dbReference type="Google" id="ProtNLM"/>
    </source>
</evidence>
<sequence>MKYKTLAALAMAAALAACSTTSPDVIQRGDAQRLSQVQDATVLSMRDVVVEGSQSGAGAATGGVLGGIAGSSRSSGRESVAIGVVGAVAGALVGHAIERGATRENAVEILVQLRNGERRAIVQAKGNENFMPGEPVVLVTTGGKTRVVRNPGAAPALAPYPAAPMATPPGLPAPVYSPGGRQY</sequence>
<dbReference type="Proteomes" id="UP000574067">
    <property type="component" value="Unassembled WGS sequence"/>
</dbReference>
<dbReference type="PROSITE" id="PS51257">
    <property type="entry name" value="PROKAR_LIPOPROTEIN"/>
    <property type="match status" value="1"/>
</dbReference>
<evidence type="ECO:0000313" key="2">
    <source>
        <dbReference type="EMBL" id="NML13376.1"/>
    </source>
</evidence>
<gene>
    <name evidence="2" type="ORF">HHL10_00080</name>
</gene>
<proteinExistence type="predicted"/>
<organism evidence="2 3">
    <name type="scientific">Azohydromonas caseinilytica</name>
    <dbReference type="NCBI Taxonomy" id="2728836"/>
    <lineage>
        <taxon>Bacteria</taxon>
        <taxon>Pseudomonadati</taxon>
        <taxon>Pseudomonadota</taxon>
        <taxon>Betaproteobacteria</taxon>
        <taxon>Burkholderiales</taxon>
        <taxon>Sphaerotilaceae</taxon>
        <taxon>Azohydromonas</taxon>
    </lineage>
</organism>
<evidence type="ECO:0000256" key="1">
    <source>
        <dbReference type="SAM" id="SignalP"/>
    </source>
</evidence>
<dbReference type="RefSeq" id="WP_169158316.1">
    <property type="nucleotide sequence ID" value="NZ_JABBFW010000001.1"/>
</dbReference>
<dbReference type="AlphaFoldDB" id="A0A848F464"/>
<accession>A0A848F464</accession>